<protein>
    <submittedName>
        <fullName evidence="1">Uncharacterized protein</fullName>
    </submittedName>
</protein>
<accession>A0A166K6S4</accession>
<sequence length="295" mass="32369">MADMWIREGTDKSADNGFRCAVFCKPLDGIKQKVMTQVIAACGTAEAAVNIACQRVERNLGQARREYGMLHMDLSLFALHLCEPSGDSPLAPPMYASPRVASSIMHAWDHSTSDSCLVTDERRGELIYICLTATFLLLQESPQAYHRILDVLHHDLLPLLTKSFGLVRSSSTKYESFTTHAICMLHDILSPATVHRRVMSSMGPGVIAIQERGKVELSGNPTLKEAWLGFTATLGDRERVYKMFKESPTGGPILFALIPAAQEGSKDVPIAKSCCIAVESVKRKIGLSTEAFART</sequence>
<name>A0A166K6S4_9AGAM</name>
<dbReference type="AlphaFoldDB" id="A0A166K6S4"/>
<reference evidence="1 2" key="1">
    <citation type="journal article" date="2016" name="Mol. Biol. Evol.">
        <title>Comparative Genomics of Early-Diverging Mushroom-Forming Fungi Provides Insights into the Origins of Lignocellulose Decay Capabilities.</title>
        <authorList>
            <person name="Nagy L.G."/>
            <person name="Riley R."/>
            <person name="Tritt A."/>
            <person name="Adam C."/>
            <person name="Daum C."/>
            <person name="Floudas D."/>
            <person name="Sun H."/>
            <person name="Yadav J.S."/>
            <person name="Pangilinan J."/>
            <person name="Larsson K.H."/>
            <person name="Matsuura K."/>
            <person name="Barry K."/>
            <person name="Labutti K."/>
            <person name="Kuo R."/>
            <person name="Ohm R.A."/>
            <person name="Bhattacharya S.S."/>
            <person name="Shirouzu T."/>
            <person name="Yoshinaga Y."/>
            <person name="Martin F.M."/>
            <person name="Grigoriev I.V."/>
            <person name="Hibbett D.S."/>
        </authorList>
    </citation>
    <scope>NUCLEOTIDE SEQUENCE [LARGE SCALE GENOMIC DNA]</scope>
    <source>
        <strain evidence="1 2">CBS 109695</strain>
    </source>
</reference>
<keyword evidence="2" id="KW-1185">Reference proteome</keyword>
<evidence type="ECO:0000313" key="1">
    <source>
        <dbReference type="EMBL" id="KZP21591.1"/>
    </source>
</evidence>
<organism evidence="1 2">
    <name type="scientific">Athelia psychrophila</name>
    <dbReference type="NCBI Taxonomy" id="1759441"/>
    <lineage>
        <taxon>Eukaryota</taxon>
        <taxon>Fungi</taxon>
        <taxon>Dikarya</taxon>
        <taxon>Basidiomycota</taxon>
        <taxon>Agaricomycotina</taxon>
        <taxon>Agaricomycetes</taxon>
        <taxon>Agaricomycetidae</taxon>
        <taxon>Atheliales</taxon>
        <taxon>Atheliaceae</taxon>
        <taxon>Athelia</taxon>
    </lineage>
</organism>
<gene>
    <name evidence="1" type="ORF">FIBSPDRAFT_1044115</name>
</gene>
<dbReference type="Proteomes" id="UP000076532">
    <property type="component" value="Unassembled WGS sequence"/>
</dbReference>
<proteinExistence type="predicted"/>
<evidence type="ECO:0000313" key="2">
    <source>
        <dbReference type="Proteomes" id="UP000076532"/>
    </source>
</evidence>
<dbReference type="EMBL" id="KV417546">
    <property type="protein sequence ID" value="KZP21591.1"/>
    <property type="molecule type" value="Genomic_DNA"/>
</dbReference>